<name>A0A0E9VV63_ANGAN</name>
<sequence>MLLILFRMESDQSNHSL</sequence>
<reference evidence="1" key="2">
    <citation type="journal article" date="2015" name="Fish Shellfish Immunol.">
        <title>Early steps in the European eel (Anguilla anguilla)-Vibrio vulnificus interaction in the gills: Role of the RtxA13 toxin.</title>
        <authorList>
            <person name="Callol A."/>
            <person name="Pajuelo D."/>
            <person name="Ebbesson L."/>
            <person name="Teles M."/>
            <person name="MacKenzie S."/>
            <person name="Amaro C."/>
        </authorList>
    </citation>
    <scope>NUCLEOTIDE SEQUENCE</scope>
</reference>
<proteinExistence type="predicted"/>
<evidence type="ECO:0000313" key="1">
    <source>
        <dbReference type="EMBL" id="JAH81215.1"/>
    </source>
</evidence>
<dbReference type="EMBL" id="GBXM01027362">
    <property type="protein sequence ID" value="JAH81215.1"/>
    <property type="molecule type" value="Transcribed_RNA"/>
</dbReference>
<accession>A0A0E9VV63</accession>
<protein>
    <submittedName>
        <fullName evidence="1">Uncharacterized protein</fullName>
    </submittedName>
</protein>
<reference evidence="1" key="1">
    <citation type="submission" date="2014-11" db="EMBL/GenBank/DDBJ databases">
        <authorList>
            <person name="Amaro Gonzalez C."/>
        </authorList>
    </citation>
    <scope>NUCLEOTIDE SEQUENCE</scope>
</reference>
<dbReference type="AlphaFoldDB" id="A0A0E9VV63"/>
<organism evidence="1">
    <name type="scientific">Anguilla anguilla</name>
    <name type="common">European freshwater eel</name>
    <name type="synonym">Muraena anguilla</name>
    <dbReference type="NCBI Taxonomy" id="7936"/>
    <lineage>
        <taxon>Eukaryota</taxon>
        <taxon>Metazoa</taxon>
        <taxon>Chordata</taxon>
        <taxon>Craniata</taxon>
        <taxon>Vertebrata</taxon>
        <taxon>Euteleostomi</taxon>
        <taxon>Actinopterygii</taxon>
        <taxon>Neopterygii</taxon>
        <taxon>Teleostei</taxon>
        <taxon>Anguilliformes</taxon>
        <taxon>Anguillidae</taxon>
        <taxon>Anguilla</taxon>
    </lineage>
</organism>